<feature type="non-terminal residue" evidence="2">
    <location>
        <position position="1"/>
    </location>
</feature>
<evidence type="ECO:0000313" key="3">
    <source>
        <dbReference type="Proteomes" id="UP000285405"/>
    </source>
</evidence>
<dbReference type="AlphaFoldDB" id="A0A420IRA7"/>
<accession>A0A420IRA7</accession>
<protein>
    <submittedName>
        <fullName evidence="2">Uncharacterized protein</fullName>
    </submittedName>
</protein>
<feature type="compositionally biased region" description="Polar residues" evidence="1">
    <location>
        <begin position="210"/>
        <end position="239"/>
    </location>
</feature>
<comment type="caution">
    <text evidence="2">The sequence shown here is derived from an EMBL/GenBank/DDBJ whole genome shotgun (WGS) entry which is preliminary data.</text>
</comment>
<name>A0A420IRA7_9PEZI</name>
<feature type="region of interest" description="Disordered" evidence="1">
    <location>
        <begin position="1"/>
        <end position="25"/>
    </location>
</feature>
<reference evidence="2 3" key="1">
    <citation type="journal article" date="2018" name="BMC Genomics">
        <title>Comparative genome analyses reveal sequence features reflecting distinct modes of host-adaptation between dicot and monocot powdery mildew.</title>
        <authorList>
            <person name="Wu Y."/>
            <person name="Ma X."/>
            <person name="Pan Z."/>
            <person name="Kale S.D."/>
            <person name="Song Y."/>
            <person name="King H."/>
            <person name="Zhang Q."/>
            <person name="Presley C."/>
            <person name="Deng X."/>
            <person name="Wei C.I."/>
            <person name="Xiao S."/>
        </authorList>
    </citation>
    <scope>NUCLEOTIDE SEQUENCE [LARGE SCALE GENOMIC DNA]</scope>
    <source>
        <strain evidence="2">UCSC1</strain>
    </source>
</reference>
<feature type="compositionally biased region" description="Basic and acidic residues" evidence="1">
    <location>
        <begin position="241"/>
        <end position="252"/>
    </location>
</feature>
<feature type="region of interest" description="Disordered" evidence="1">
    <location>
        <begin position="210"/>
        <end position="255"/>
    </location>
</feature>
<gene>
    <name evidence="2" type="ORF">GcC1_067020</name>
</gene>
<sequence length="282" mass="33075">PPPPIDKLLSYHGEDDALDSENDKTNCDNDLMEKTFLFPGMIKGWRFDKNFTDESISNPLIKNDMQKSNIKLLVKYLSKTGREEDWEDFMNSEDPLSSNSPEDFEIWATKNPIMTQHLLFNAIPLASAFLLNRHALHRVKTNLEYVNHLNINFVELWRKWAHREDEVQALLTDISNRDETIEQLWKNLITATEQRDDHYSVSQQWKQRATELSTLPSRRTEKMTGTSRTSRPQNRSNVVENKIDEKEFEPKKKGNPSSYLDTFKLHCENMKFSHHIKSLQPL</sequence>
<evidence type="ECO:0000313" key="2">
    <source>
        <dbReference type="EMBL" id="RKF77047.1"/>
    </source>
</evidence>
<organism evidence="2 3">
    <name type="scientific">Golovinomyces cichoracearum</name>
    <dbReference type="NCBI Taxonomy" id="62708"/>
    <lineage>
        <taxon>Eukaryota</taxon>
        <taxon>Fungi</taxon>
        <taxon>Dikarya</taxon>
        <taxon>Ascomycota</taxon>
        <taxon>Pezizomycotina</taxon>
        <taxon>Leotiomycetes</taxon>
        <taxon>Erysiphales</taxon>
        <taxon>Erysiphaceae</taxon>
        <taxon>Golovinomyces</taxon>
    </lineage>
</organism>
<dbReference type="EMBL" id="MCBR01006714">
    <property type="protein sequence ID" value="RKF77047.1"/>
    <property type="molecule type" value="Genomic_DNA"/>
</dbReference>
<evidence type="ECO:0000256" key="1">
    <source>
        <dbReference type="SAM" id="MobiDB-lite"/>
    </source>
</evidence>
<dbReference type="Proteomes" id="UP000285405">
    <property type="component" value="Unassembled WGS sequence"/>
</dbReference>
<proteinExistence type="predicted"/>